<dbReference type="AlphaFoldDB" id="A0A423VFY0"/>
<dbReference type="EMBL" id="LKEA01000067">
    <property type="protein sequence ID" value="ROV89849.1"/>
    <property type="molecule type" value="Genomic_DNA"/>
</dbReference>
<gene>
    <name evidence="6" type="ORF">VMCG_09493</name>
</gene>
<dbReference type="PANTHER" id="PTHR42973:SF17">
    <property type="entry name" value="OXIDASE, PUTATIVE (AFU_ORTHOLOGUE AFUA_6G14340)-RELATED"/>
    <property type="match status" value="1"/>
</dbReference>
<keyword evidence="4" id="KW-0560">Oxidoreductase</keyword>
<dbReference type="Pfam" id="PF08031">
    <property type="entry name" value="BBE"/>
    <property type="match status" value="1"/>
</dbReference>
<dbReference type="Proteomes" id="UP000283895">
    <property type="component" value="Unassembled WGS sequence"/>
</dbReference>
<dbReference type="InterPro" id="IPR036318">
    <property type="entry name" value="FAD-bd_PCMH-like_sf"/>
</dbReference>
<evidence type="ECO:0000256" key="4">
    <source>
        <dbReference type="ARBA" id="ARBA00023002"/>
    </source>
</evidence>
<comment type="caution">
    <text evidence="6">The sequence shown here is derived from an EMBL/GenBank/DDBJ whole genome shotgun (WGS) entry which is preliminary data.</text>
</comment>
<keyword evidence="3" id="KW-0274">FAD</keyword>
<accession>A0A423VFY0</accession>
<dbReference type="InterPro" id="IPR016169">
    <property type="entry name" value="FAD-bd_PCMH_sub2"/>
</dbReference>
<proteinExistence type="inferred from homology"/>
<dbReference type="STRING" id="356882.A0A423VFY0"/>
<dbReference type="InterPro" id="IPR016166">
    <property type="entry name" value="FAD-bd_PCMH"/>
</dbReference>
<organism evidence="6 7">
    <name type="scientific">Cytospora schulzeri</name>
    <dbReference type="NCBI Taxonomy" id="448051"/>
    <lineage>
        <taxon>Eukaryota</taxon>
        <taxon>Fungi</taxon>
        <taxon>Dikarya</taxon>
        <taxon>Ascomycota</taxon>
        <taxon>Pezizomycotina</taxon>
        <taxon>Sordariomycetes</taxon>
        <taxon>Sordariomycetidae</taxon>
        <taxon>Diaporthales</taxon>
        <taxon>Cytosporaceae</taxon>
        <taxon>Cytospora</taxon>
    </lineage>
</organism>
<dbReference type="InterPro" id="IPR012951">
    <property type="entry name" value="BBE"/>
</dbReference>
<evidence type="ECO:0000313" key="6">
    <source>
        <dbReference type="EMBL" id="ROV89849.1"/>
    </source>
</evidence>
<dbReference type="InterPro" id="IPR006094">
    <property type="entry name" value="Oxid_FAD_bind_N"/>
</dbReference>
<comment type="similarity">
    <text evidence="1">Belongs to the oxygen-dependent FAD-linked oxidoreductase family.</text>
</comment>
<name>A0A423VFY0_9PEZI</name>
<evidence type="ECO:0000256" key="3">
    <source>
        <dbReference type="ARBA" id="ARBA00022827"/>
    </source>
</evidence>
<evidence type="ECO:0000313" key="7">
    <source>
        <dbReference type="Proteomes" id="UP000283895"/>
    </source>
</evidence>
<dbReference type="OrthoDB" id="415825at2759"/>
<dbReference type="GO" id="GO:0071949">
    <property type="term" value="F:FAD binding"/>
    <property type="evidence" value="ECO:0007669"/>
    <property type="project" value="InterPro"/>
</dbReference>
<evidence type="ECO:0000256" key="1">
    <source>
        <dbReference type="ARBA" id="ARBA00005466"/>
    </source>
</evidence>
<dbReference type="PROSITE" id="PS00862">
    <property type="entry name" value="OX2_COVAL_FAD"/>
    <property type="match status" value="1"/>
</dbReference>
<dbReference type="GO" id="GO:0016491">
    <property type="term" value="F:oxidoreductase activity"/>
    <property type="evidence" value="ECO:0007669"/>
    <property type="project" value="UniProtKB-KW"/>
</dbReference>
<dbReference type="Pfam" id="PF01565">
    <property type="entry name" value="FAD_binding_4"/>
    <property type="match status" value="1"/>
</dbReference>
<evidence type="ECO:0000256" key="2">
    <source>
        <dbReference type="ARBA" id="ARBA00022630"/>
    </source>
</evidence>
<dbReference type="PROSITE" id="PS51387">
    <property type="entry name" value="FAD_PCMH"/>
    <property type="match status" value="1"/>
</dbReference>
<dbReference type="Gene3D" id="3.40.462.20">
    <property type="match status" value="1"/>
</dbReference>
<dbReference type="InterPro" id="IPR006093">
    <property type="entry name" value="Oxy_OxRdtase_FAD_BS"/>
</dbReference>
<reference evidence="6 7" key="1">
    <citation type="submission" date="2015-09" db="EMBL/GenBank/DDBJ databases">
        <title>Host preference determinants of Valsa canker pathogens revealed by comparative genomics.</title>
        <authorList>
            <person name="Yin Z."/>
            <person name="Huang L."/>
        </authorList>
    </citation>
    <scope>NUCLEOTIDE SEQUENCE [LARGE SCALE GENOMIC DNA]</scope>
    <source>
        <strain evidence="6 7">03-1</strain>
    </source>
</reference>
<feature type="domain" description="FAD-binding PCMH-type" evidence="5">
    <location>
        <begin position="48"/>
        <end position="226"/>
    </location>
</feature>
<keyword evidence="2" id="KW-0285">Flavoprotein</keyword>
<sequence>MVNLSALASLNTCLSNICAGRSNCVAFSDTLDAFSYQLDWVKRFNLAIDVTPEAVIRPISTEEVAAAVQCAADNGYKVQAKSGGHSYANFGFGAGALTIDLVNLQQYSMNETTWYATIGAGMKLGNIDTNLTQTGRAFAHGVCPGVGIGGHATIRLTDVLQKGGLGPMSRMWGSTLDHVVEVEVVTANGTVLRASEDENSDLFLGLRGAGASFGIITEFVMKTHPAPGDVVQYTFEFTIGEDAAELANAYMTWQDLVADPDLDRRFGTELILWSGGIIITGTFYGTQDEFEASGIQQRLPENGTITLMDWLGSLADWAEKEALYLSDTPTDFYSKSLGFRKEDLLTEENATALFEYTHGLDKGTLLWFIIFDATGGAVADVPLNATGYAHRDKIFFYQSYAIDLLYLSDTTRSFLSDFHDKLVTMLPSSGTRGTYPGYVDLNISGIPQEQYWEANLPVLEGIKSEWDPNNIFHNPQSVQPAAT</sequence>
<dbReference type="Gene3D" id="3.30.465.10">
    <property type="match status" value="1"/>
</dbReference>
<keyword evidence="7" id="KW-1185">Reference proteome</keyword>
<dbReference type="PANTHER" id="PTHR42973">
    <property type="entry name" value="BINDING OXIDOREDUCTASE, PUTATIVE (AFU_ORTHOLOGUE AFUA_1G17690)-RELATED"/>
    <property type="match status" value="1"/>
</dbReference>
<dbReference type="SUPFAM" id="SSF56176">
    <property type="entry name" value="FAD-binding/transporter-associated domain-like"/>
    <property type="match status" value="1"/>
</dbReference>
<dbReference type="InterPro" id="IPR050416">
    <property type="entry name" value="FAD-linked_Oxidoreductase"/>
</dbReference>
<protein>
    <recommendedName>
        <fullName evidence="5">FAD-binding PCMH-type domain-containing protein</fullName>
    </recommendedName>
</protein>
<evidence type="ECO:0000259" key="5">
    <source>
        <dbReference type="PROSITE" id="PS51387"/>
    </source>
</evidence>